<dbReference type="AlphaFoldDB" id="A0A8S1GW56"/>
<sequence>MSEAGTVNQWKRQGNRDIANRSSRMIFILLLCRKEGKKGRKKEGTNPLAGKPEPARASIDSQQRREAASLTPTDGNSRQKTSAFDGACRRGTAPTPMPAGDQNAFLALFSAARPPILIVPLYIHYSPLSAPDFLSQFFIQFP</sequence>
<protein>
    <submittedName>
        <fullName evidence="2">Uncharacterized protein</fullName>
    </submittedName>
</protein>
<evidence type="ECO:0000313" key="3">
    <source>
        <dbReference type="Proteomes" id="UP000835052"/>
    </source>
</evidence>
<feature type="compositionally biased region" description="Polar residues" evidence="1">
    <location>
        <begin position="70"/>
        <end position="82"/>
    </location>
</feature>
<accession>A0A8S1GW56</accession>
<comment type="caution">
    <text evidence="2">The sequence shown here is derived from an EMBL/GenBank/DDBJ whole genome shotgun (WGS) entry which is preliminary data.</text>
</comment>
<evidence type="ECO:0000313" key="2">
    <source>
        <dbReference type="EMBL" id="CAD6186968.1"/>
    </source>
</evidence>
<dbReference type="EMBL" id="CAJGYM010000005">
    <property type="protein sequence ID" value="CAD6186968.1"/>
    <property type="molecule type" value="Genomic_DNA"/>
</dbReference>
<name>A0A8S1GW56_9PELO</name>
<evidence type="ECO:0000256" key="1">
    <source>
        <dbReference type="SAM" id="MobiDB-lite"/>
    </source>
</evidence>
<keyword evidence="3" id="KW-1185">Reference proteome</keyword>
<feature type="region of interest" description="Disordered" evidence="1">
    <location>
        <begin position="36"/>
        <end position="96"/>
    </location>
</feature>
<dbReference type="Proteomes" id="UP000835052">
    <property type="component" value="Unassembled WGS sequence"/>
</dbReference>
<organism evidence="2 3">
    <name type="scientific">Caenorhabditis auriculariae</name>
    <dbReference type="NCBI Taxonomy" id="2777116"/>
    <lineage>
        <taxon>Eukaryota</taxon>
        <taxon>Metazoa</taxon>
        <taxon>Ecdysozoa</taxon>
        <taxon>Nematoda</taxon>
        <taxon>Chromadorea</taxon>
        <taxon>Rhabditida</taxon>
        <taxon>Rhabditina</taxon>
        <taxon>Rhabditomorpha</taxon>
        <taxon>Rhabditoidea</taxon>
        <taxon>Rhabditidae</taxon>
        <taxon>Peloderinae</taxon>
        <taxon>Caenorhabditis</taxon>
    </lineage>
</organism>
<proteinExistence type="predicted"/>
<reference evidence="2" key="1">
    <citation type="submission" date="2020-10" db="EMBL/GenBank/DDBJ databases">
        <authorList>
            <person name="Kikuchi T."/>
        </authorList>
    </citation>
    <scope>NUCLEOTIDE SEQUENCE</scope>
    <source>
        <strain evidence="2">NKZ352</strain>
    </source>
</reference>
<gene>
    <name evidence="2" type="ORF">CAUJ_LOCUS2887</name>
</gene>